<evidence type="ECO:0000256" key="7">
    <source>
        <dbReference type="ARBA" id="ARBA00023239"/>
    </source>
</evidence>
<evidence type="ECO:0000313" key="12">
    <source>
        <dbReference type="Proteomes" id="UP000314986"/>
    </source>
</evidence>
<evidence type="ECO:0000256" key="5">
    <source>
        <dbReference type="ARBA" id="ARBA00012911"/>
    </source>
</evidence>
<evidence type="ECO:0000256" key="1">
    <source>
        <dbReference type="ARBA" id="ARBA00004496"/>
    </source>
</evidence>
<comment type="subcellular location">
    <subcellularLocation>
        <location evidence="1">Cytoplasm</location>
    </subcellularLocation>
</comment>
<evidence type="ECO:0000256" key="2">
    <source>
        <dbReference type="ARBA" id="ARBA00004878"/>
    </source>
</evidence>
<sequence length="93" mass="10464">MSLSTYNYFGTLFNKMLSALKKGDNKLARQHQFKVQDFIRYLYKLEAGVSENKTVMSLVSGLPLGPPRLPLLKCSQENAVKLEAKLKEMGLLA</sequence>
<evidence type="ECO:0000313" key="11">
    <source>
        <dbReference type="Ensembl" id="ENSCMIP00000043169.1"/>
    </source>
</evidence>
<dbReference type="SUPFAM" id="SSF51569">
    <property type="entry name" value="Aldolase"/>
    <property type="match status" value="1"/>
</dbReference>
<accession>A0A4W3JIA0</accession>
<keyword evidence="9" id="KW-0119">Carbohydrate metabolism</keyword>
<reference evidence="11" key="4">
    <citation type="submission" date="2025-08" db="UniProtKB">
        <authorList>
            <consortium name="Ensembl"/>
        </authorList>
    </citation>
    <scope>IDENTIFICATION</scope>
</reference>
<comment type="subunit">
    <text evidence="4">Homotetramer.</text>
</comment>
<keyword evidence="8" id="KW-0704">Schiff base</keyword>
<comment type="similarity">
    <text evidence="3">Belongs to the DapA family. NanA subfamily.</text>
</comment>
<proteinExistence type="inferred from homology"/>
<keyword evidence="12" id="KW-1185">Reference proteome</keyword>
<evidence type="ECO:0000256" key="8">
    <source>
        <dbReference type="ARBA" id="ARBA00023270"/>
    </source>
</evidence>
<keyword evidence="6" id="KW-0963">Cytoplasm</keyword>
<dbReference type="GO" id="GO:0005737">
    <property type="term" value="C:cytoplasm"/>
    <property type="evidence" value="ECO:0007669"/>
    <property type="project" value="UniProtKB-SubCell"/>
</dbReference>
<dbReference type="Gene3D" id="3.20.20.70">
    <property type="entry name" value="Aldolase class I"/>
    <property type="match status" value="1"/>
</dbReference>
<evidence type="ECO:0000256" key="4">
    <source>
        <dbReference type="ARBA" id="ARBA00011881"/>
    </source>
</evidence>
<organism evidence="11 12">
    <name type="scientific">Callorhinchus milii</name>
    <name type="common">Ghost shark</name>
    <dbReference type="NCBI Taxonomy" id="7868"/>
    <lineage>
        <taxon>Eukaryota</taxon>
        <taxon>Metazoa</taxon>
        <taxon>Chordata</taxon>
        <taxon>Craniata</taxon>
        <taxon>Vertebrata</taxon>
        <taxon>Chondrichthyes</taxon>
        <taxon>Holocephali</taxon>
        <taxon>Chimaeriformes</taxon>
        <taxon>Callorhinchidae</taxon>
        <taxon>Callorhinchus</taxon>
    </lineage>
</organism>
<dbReference type="Proteomes" id="UP000314986">
    <property type="component" value="Unassembled WGS sequence"/>
</dbReference>
<protein>
    <recommendedName>
        <fullName evidence="5">N-acetylneuraminate lyase</fullName>
        <ecNumber evidence="5">4.1.3.3</ecNumber>
    </recommendedName>
</protein>
<dbReference type="EC" id="4.1.3.3" evidence="5"/>
<dbReference type="PANTHER" id="PTHR12128:SF21">
    <property type="entry name" value="N-ACETYLNEURAMINATE LYASE"/>
    <property type="match status" value="1"/>
</dbReference>
<evidence type="ECO:0000256" key="10">
    <source>
        <dbReference type="ARBA" id="ARBA00044906"/>
    </source>
</evidence>
<reference evidence="12" key="1">
    <citation type="journal article" date="2006" name="Science">
        <title>Ancient noncoding elements conserved in the human genome.</title>
        <authorList>
            <person name="Venkatesh B."/>
            <person name="Kirkness E.F."/>
            <person name="Loh Y.H."/>
            <person name="Halpern A.L."/>
            <person name="Lee A.P."/>
            <person name="Johnson J."/>
            <person name="Dandona N."/>
            <person name="Viswanathan L.D."/>
            <person name="Tay A."/>
            <person name="Venter J.C."/>
            <person name="Strausberg R.L."/>
            <person name="Brenner S."/>
        </authorList>
    </citation>
    <scope>NUCLEOTIDE SEQUENCE [LARGE SCALE GENOMIC DNA]</scope>
</reference>
<keyword evidence="7" id="KW-0456">Lyase</keyword>
<reference evidence="12" key="3">
    <citation type="journal article" date="2014" name="Nature">
        <title>Elephant shark genome provides unique insights into gnathostome evolution.</title>
        <authorList>
            <consortium name="International Elephant Shark Genome Sequencing Consortium"/>
            <person name="Venkatesh B."/>
            <person name="Lee A.P."/>
            <person name="Ravi V."/>
            <person name="Maurya A.K."/>
            <person name="Lian M.M."/>
            <person name="Swann J.B."/>
            <person name="Ohta Y."/>
            <person name="Flajnik M.F."/>
            <person name="Sutoh Y."/>
            <person name="Kasahara M."/>
            <person name="Hoon S."/>
            <person name="Gangu V."/>
            <person name="Roy S.W."/>
            <person name="Irimia M."/>
            <person name="Korzh V."/>
            <person name="Kondrychyn I."/>
            <person name="Lim Z.W."/>
            <person name="Tay B.H."/>
            <person name="Tohari S."/>
            <person name="Kong K.W."/>
            <person name="Ho S."/>
            <person name="Lorente-Galdos B."/>
            <person name="Quilez J."/>
            <person name="Marques-Bonet T."/>
            <person name="Raney B.J."/>
            <person name="Ingham P.W."/>
            <person name="Tay A."/>
            <person name="Hillier L.W."/>
            <person name="Minx P."/>
            <person name="Boehm T."/>
            <person name="Wilson R.K."/>
            <person name="Brenner S."/>
            <person name="Warren W.C."/>
        </authorList>
    </citation>
    <scope>NUCLEOTIDE SEQUENCE [LARGE SCALE GENOMIC DNA]</scope>
</reference>
<dbReference type="PANTHER" id="PTHR12128">
    <property type="entry name" value="DIHYDRODIPICOLINATE SYNTHASE"/>
    <property type="match status" value="1"/>
</dbReference>
<evidence type="ECO:0000256" key="6">
    <source>
        <dbReference type="ARBA" id="ARBA00022490"/>
    </source>
</evidence>
<dbReference type="Pfam" id="PF00701">
    <property type="entry name" value="DHDPS"/>
    <property type="match status" value="1"/>
</dbReference>
<reference evidence="11" key="5">
    <citation type="submission" date="2025-09" db="UniProtKB">
        <authorList>
            <consortium name="Ensembl"/>
        </authorList>
    </citation>
    <scope>IDENTIFICATION</scope>
</reference>
<dbReference type="AlphaFoldDB" id="A0A4W3JIA0"/>
<dbReference type="STRING" id="7868.ENSCMIP00000043169"/>
<comment type="catalytic activity">
    <reaction evidence="10">
        <text>aceneuramate = aldehydo-N-acetyl-D-mannosamine + pyruvate</text>
        <dbReference type="Rhea" id="RHEA:23296"/>
        <dbReference type="ChEBI" id="CHEBI:15361"/>
        <dbReference type="ChEBI" id="CHEBI:17122"/>
        <dbReference type="ChEBI" id="CHEBI:173083"/>
        <dbReference type="EC" id="4.1.3.3"/>
    </reaction>
</comment>
<reference evidence="12" key="2">
    <citation type="journal article" date="2007" name="PLoS Biol.">
        <title>Survey sequencing and comparative analysis of the elephant shark (Callorhinchus milii) genome.</title>
        <authorList>
            <person name="Venkatesh B."/>
            <person name="Kirkness E.F."/>
            <person name="Loh Y.H."/>
            <person name="Halpern A.L."/>
            <person name="Lee A.P."/>
            <person name="Johnson J."/>
            <person name="Dandona N."/>
            <person name="Viswanathan L.D."/>
            <person name="Tay A."/>
            <person name="Venter J.C."/>
            <person name="Strausberg R.L."/>
            <person name="Brenner S."/>
        </authorList>
    </citation>
    <scope>NUCLEOTIDE SEQUENCE [LARGE SCALE GENOMIC DNA]</scope>
</reference>
<dbReference type="InterPro" id="IPR002220">
    <property type="entry name" value="DapA-like"/>
</dbReference>
<dbReference type="InterPro" id="IPR013785">
    <property type="entry name" value="Aldolase_TIM"/>
</dbReference>
<evidence type="ECO:0000256" key="3">
    <source>
        <dbReference type="ARBA" id="ARBA00006324"/>
    </source>
</evidence>
<comment type="pathway">
    <text evidence="2">Amino-sugar metabolism; N-acetylneuraminate degradation.</text>
</comment>
<dbReference type="InParanoid" id="A0A4W3JIA0"/>
<evidence type="ECO:0000256" key="9">
    <source>
        <dbReference type="ARBA" id="ARBA00023277"/>
    </source>
</evidence>
<dbReference type="Ensembl" id="ENSCMIT00000043791.1">
    <property type="protein sequence ID" value="ENSCMIP00000043169.1"/>
    <property type="gene ID" value="ENSCMIG00000017915.1"/>
</dbReference>
<dbReference type="GO" id="GO:0008747">
    <property type="term" value="F:N-acetylneuraminate lyase activity"/>
    <property type="evidence" value="ECO:0007669"/>
    <property type="project" value="UniProtKB-EC"/>
</dbReference>
<dbReference type="GeneTree" id="ENSGT00990000211100"/>
<name>A0A4W3JIA0_CALMI</name>